<dbReference type="Proteomes" id="UP001168540">
    <property type="component" value="Unassembled WGS sequence"/>
</dbReference>
<reference evidence="1" key="1">
    <citation type="submission" date="2023-06" db="EMBL/GenBank/DDBJ databases">
        <authorList>
            <person name="Zhang S."/>
        </authorList>
    </citation>
    <scope>NUCLEOTIDE SEQUENCE</scope>
    <source>
        <strain evidence="1">SG2303</strain>
    </source>
</reference>
<name>A0ABT7XKL2_9NEIS</name>
<protein>
    <submittedName>
        <fullName evidence="1">Uncharacterized protein</fullName>
    </submittedName>
</protein>
<proteinExistence type="predicted"/>
<organism evidence="1 2">
    <name type="scientific">Crenobacter oryzisoli</name>
    <dbReference type="NCBI Taxonomy" id="3056844"/>
    <lineage>
        <taxon>Bacteria</taxon>
        <taxon>Pseudomonadati</taxon>
        <taxon>Pseudomonadota</taxon>
        <taxon>Betaproteobacteria</taxon>
        <taxon>Neisseriales</taxon>
        <taxon>Neisseriaceae</taxon>
        <taxon>Crenobacter</taxon>
    </lineage>
</organism>
<dbReference type="EMBL" id="JAUEDK010000006">
    <property type="protein sequence ID" value="MDN0074243.1"/>
    <property type="molecule type" value="Genomic_DNA"/>
</dbReference>
<accession>A0ABT7XKL2</accession>
<evidence type="ECO:0000313" key="2">
    <source>
        <dbReference type="Proteomes" id="UP001168540"/>
    </source>
</evidence>
<gene>
    <name evidence="1" type="ORF">QU481_04980</name>
</gene>
<dbReference type="RefSeq" id="WP_289828796.1">
    <property type="nucleotide sequence ID" value="NZ_JAUEDK010000006.1"/>
</dbReference>
<comment type="caution">
    <text evidence="1">The sequence shown here is derived from an EMBL/GenBank/DDBJ whole genome shotgun (WGS) entry which is preliminary data.</text>
</comment>
<keyword evidence="2" id="KW-1185">Reference proteome</keyword>
<sequence>MRRPQGVYDASGNLQSASSFNYVPGDTNANWAQIIQADPSLASDAAGFELQQGIVSTLA</sequence>
<evidence type="ECO:0000313" key="1">
    <source>
        <dbReference type="EMBL" id="MDN0074243.1"/>
    </source>
</evidence>